<dbReference type="Gene3D" id="3.40.120.10">
    <property type="entry name" value="Alpha-D-Glucose-1,6-Bisphosphate, subunit A, domain 3"/>
    <property type="match status" value="1"/>
</dbReference>
<gene>
    <name evidence="2" type="ORF">Q604_UNBC14124G0001</name>
</gene>
<name>W1XML7_9ZZZZ</name>
<dbReference type="GO" id="GO:0005975">
    <property type="term" value="P:carbohydrate metabolic process"/>
    <property type="evidence" value="ECO:0007669"/>
    <property type="project" value="InterPro"/>
</dbReference>
<reference evidence="2" key="1">
    <citation type="submission" date="2013-12" db="EMBL/GenBank/DDBJ databases">
        <title>A Varibaculum cambriense genome reconstructed from a premature infant gut community with otherwise low bacterial novelty that shifts toward anaerobic metabolism during the third week of life.</title>
        <authorList>
            <person name="Brown C.T."/>
            <person name="Sharon I."/>
            <person name="Thomas B.C."/>
            <person name="Castelle C.J."/>
            <person name="Morowitz M.J."/>
            <person name="Banfield J.F."/>
        </authorList>
    </citation>
    <scope>NUCLEOTIDE SEQUENCE</scope>
</reference>
<feature type="non-terminal residue" evidence="2">
    <location>
        <position position="1"/>
    </location>
</feature>
<dbReference type="EMBL" id="AZMM01014124">
    <property type="protein sequence ID" value="ETJ31376.1"/>
    <property type="molecule type" value="Genomic_DNA"/>
</dbReference>
<sequence length="71" mass="7730">IVSPHGLASPNAFLVTAADYLFTTRGWTNKGVGKTVVCTTMIDKWAASKEVPVYEVPVGFKYFSSLLFDGE</sequence>
<accession>W1XML7</accession>
<comment type="caution">
    <text evidence="2">The sequence shown here is derived from an EMBL/GenBank/DDBJ whole genome shotgun (WGS) entry which is preliminary data.</text>
</comment>
<dbReference type="InterPro" id="IPR005846">
    <property type="entry name" value="A-D-PHexomutase_a/b/a-III"/>
</dbReference>
<dbReference type="GO" id="GO:0016868">
    <property type="term" value="F:intramolecular phosphotransferase activity"/>
    <property type="evidence" value="ECO:0007669"/>
    <property type="project" value="InterPro"/>
</dbReference>
<evidence type="ECO:0000313" key="2">
    <source>
        <dbReference type="EMBL" id="ETJ31376.1"/>
    </source>
</evidence>
<feature type="non-terminal residue" evidence="2">
    <location>
        <position position="71"/>
    </location>
</feature>
<dbReference type="AlphaFoldDB" id="W1XML7"/>
<evidence type="ECO:0000259" key="1">
    <source>
        <dbReference type="Pfam" id="PF02880"/>
    </source>
</evidence>
<dbReference type="SUPFAM" id="SSF53738">
    <property type="entry name" value="Phosphoglucomutase, first 3 domains"/>
    <property type="match status" value="1"/>
</dbReference>
<proteinExistence type="predicted"/>
<dbReference type="InterPro" id="IPR016055">
    <property type="entry name" value="A-D-PHexomutase_a/b/a-I/II/III"/>
</dbReference>
<dbReference type="Pfam" id="PF02880">
    <property type="entry name" value="PGM_PMM_III"/>
    <property type="match status" value="1"/>
</dbReference>
<organism evidence="2">
    <name type="scientific">human gut metagenome</name>
    <dbReference type="NCBI Taxonomy" id="408170"/>
    <lineage>
        <taxon>unclassified sequences</taxon>
        <taxon>metagenomes</taxon>
        <taxon>organismal metagenomes</taxon>
    </lineage>
</organism>
<feature type="domain" description="Alpha-D-phosphohexomutase alpha/beta/alpha" evidence="1">
    <location>
        <begin position="10"/>
        <end position="68"/>
    </location>
</feature>
<protein>
    <submittedName>
        <fullName evidence="2">Phosphoglucomutase, alpha-D-glucose phosphate-specific</fullName>
    </submittedName>
</protein>